<dbReference type="EMBL" id="QYUO01000001">
    <property type="protein sequence ID" value="RJF97583.1"/>
    <property type="molecule type" value="Genomic_DNA"/>
</dbReference>
<organism evidence="1 2">
    <name type="scientific">Noviherbaspirillum saxi</name>
    <dbReference type="NCBI Taxonomy" id="2320863"/>
    <lineage>
        <taxon>Bacteria</taxon>
        <taxon>Pseudomonadati</taxon>
        <taxon>Pseudomonadota</taxon>
        <taxon>Betaproteobacteria</taxon>
        <taxon>Burkholderiales</taxon>
        <taxon>Oxalobacteraceae</taxon>
        <taxon>Noviherbaspirillum</taxon>
    </lineage>
</organism>
<name>A0A3A3FNW2_9BURK</name>
<protein>
    <submittedName>
        <fullName evidence="1">Uncharacterized protein</fullName>
    </submittedName>
</protein>
<sequence>MNLFRLSSQRNGFAASLALALLFAQWTGLQHRIEHASTAQASQQVSSKVTDENKKLTHSCLAFDATTVGDIVHLPPFTAPLITSVRVLALWTAFTSWDAPLVRHFSSRAPPLA</sequence>
<dbReference type="OrthoDB" id="9131820at2"/>
<dbReference type="RefSeq" id="WP_119767531.1">
    <property type="nucleotide sequence ID" value="NZ_QYUO01000001.1"/>
</dbReference>
<dbReference type="AlphaFoldDB" id="A0A3A3FNW2"/>
<evidence type="ECO:0000313" key="2">
    <source>
        <dbReference type="Proteomes" id="UP000265955"/>
    </source>
</evidence>
<gene>
    <name evidence="1" type="ORF">D3871_02855</name>
</gene>
<accession>A0A3A3FNW2</accession>
<evidence type="ECO:0000313" key="1">
    <source>
        <dbReference type="EMBL" id="RJF97583.1"/>
    </source>
</evidence>
<proteinExistence type="predicted"/>
<reference evidence="2" key="1">
    <citation type="submission" date="2018-09" db="EMBL/GenBank/DDBJ databases">
        <authorList>
            <person name="Zhu H."/>
        </authorList>
    </citation>
    <scope>NUCLEOTIDE SEQUENCE [LARGE SCALE GENOMIC DNA]</scope>
    <source>
        <strain evidence="2">K1R23-30</strain>
    </source>
</reference>
<keyword evidence="2" id="KW-1185">Reference proteome</keyword>
<dbReference type="Proteomes" id="UP000265955">
    <property type="component" value="Unassembled WGS sequence"/>
</dbReference>
<comment type="caution">
    <text evidence="1">The sequence shown here is derived from an EMBL/GenBank/DDBJ whole genome shotgun (WGS) entry which is preliminary data.</text>
</comment>